<proteinExistence type="predicted"/>
<evidence type="ECO:0000313" key="3">
    <source>
        <dbReference type="Proteomes" id="UP000242875"/>
    </source>
</evidence>
<evidence type="ECO:0000313" key="2">
    <source>
        <dbReference type="EMBL" id="OZJ01808.1"/>
    </source>
</evidence>
<dbReference type="EMBL" id="MVBO01000234">
    <property type="protein sequence ID" value="OZJ01808.1"/>
    <property type="molecule type" value="Genomic_DNA"/>
</dbReference>
<sequence>MQSLVRTLSTNGKQLAEVQRKSLSLRLHDRLGSSGESHRAQPEKRVRSRPDRRESKNKRQASGPRQGANNNKPLERRRRTPQNDDKLRSKTYVAPNIDWTTLEALDTQRPFLHSKQEQEAVDPVLAEQERGAGHYTHLLNQESIVAQLIALNPSYSTSQKETILAHLAKAVPSTVS</sequence>
<evidence type="ECO:0000256" key="1">
    <source>
        <dbReference type="SAM" id="MobiDB-lite"/>
    </source>
</evidence>
<keyword evidence="3" id="KW-1185">Reference proteome</keyword>
<reference evidence="2 3" key="1">
    <citation type="journal article" date="2017" name="Mycologia">
        <title>Bifiguratus adelaidae, gen. et sp. nov., a new member of Mucoromycotina in endophytic and soil-dwelling habitats.</title>
        <authorList>
            <person name="Torres-Cruz T.J."/>
            <person name="Billingsley Tobias T.L."/>
            <person name="Almatruk M."/>
            <person name="Hesse C."/>
            <person name="Kuske C.R."/>
            <person name="Desiro A."/>
            <person name="Benucci G.M."/>
            <person name="Bonito G."/>
            <person name="Stajich J.E."/>
            <person name="Dunlap C."/>
            <person name="Arnold A.E."/>
            <person name="Porras-Alfaro A."/>
        </authorList>
    </citation>
    <scope>NUCLEOTIDE SEQUENCE [LARGE SCALE GENOMIC DNA]</scope>
    <source>
        <strain evidence="2 3">AZ0501</strain>
    </source>
</reference>
<dbReference type="Proteomes" id="UP000242875">
    <property type="component" value="Unassembled WGS sequence"/>
</dbReference>
<feature type="compositionally biased region" description="Basic and acidic residues" evidence="1">
    <location>
        <begin position="26"/>
        <end position="54"/>
    </location>
</feature>
<accession>A0A261XTY0</accession>
<dbReference type="AlphaFoldDB" id="A0A261XTY0"/>
<comment type="caution">
    <text evidence="2">The sequence shown here is derived from an EMBL/GenBank/DDBJ whole genome shotgun (WGS) entry which is preliminary data.</text>
</comment>
<protein>
    <submittedName>
        <fullName evidence="2">Uncharacterized protein</fullName>
    </submittedName>
</protein>
<feature type="region of interest" description="Disordered" evidence="1">
    <location>
        <begin position="26"/>
        <end position="92"/>
    </location>
</feature>
<organism evidence="2 3">
    <name type="scientific">Bifiguratus adelaidae</name>
    <dbReference type="NCBI Taxonomy" id="1938954"/>
    <lineage>
        <taxon>Eukaryota</taxon>
        <taxon>Fungi</taxon>
        <taxon>Fungi incertae sedis</taxon>
        <taxon>Mucoromycota</taxon>
        <taxon>Mucoromycotina</taxon>
        <taxon>Endogonomycetes</taxon>
        <taxon>Endogonales</taxon>
        <taxon>Endogonales incertae sedis</taxon>
        <taxon>Bifiguratus</taxon>
    </lineage>
</organism>
<name>A0A261XTY0_9FUNG</name>
<gene>
    <name evidence="2" type="ORF">BZG36_05168</name>
</gene>